<dbReference type="EMBL" id="BMOD01000008">
    <property type="protein sequence ID" value="GGJ38008.1"/>
    <property type="molecule type" value="Genomic_DNA"/>
</dbReference>
<evidence type="ECO:0000313" key="3">
    <source>
        <dbReference type="Proteomes" id="UP000632222"/>
    </source>
</evidence>
<keyword evidence="1" id="KW-0812">Transmembrane</keyword>
<feature type="transmembrane region" description="Helical" evidence="1">
    <location>
        <begin position="36"/>
        <end position="55"/>
    </location>
</feature>
<evidence type="ECO:0000313" key="2">
    <source>
        <dbReference type="EMBL" id="GGJ38008.1"/>
    </source>
</evidence>
<feature type="transmembrane region" description="Helical" evidence="1">
    <location>
        <begin position="67"/>
        <end position="85"/>
    </location>
</feature>
<comment type="caution">
    <text evidence="2">The sequence shown here is derived from an EMBL/GenBank/DDBJ whole genome shotgun (WGS) entry which is preliminary data.</text>
</comment>
<gene>
    <name evidence="2" type="ORF">GCM10008938_25150</name>
</gene>
<dbReference type="PANTHER" id="PTHR34821:SF2">
    <property type="entry name" value="INNER MEMBRANE PROTEIN YDCZ"/>
    <property type="match status" value="1"/>
</dbReference>
<dbReference type="InterPro" id="IPR006750">
    <property type="entry name" value="YdcZ"/>
</dbReference>
<sequence>MFLIWLLAILAGTLLPLQLLVNSTLAHASGSSLFAAMVSMTGGTLILLFTGRARGFSVATIRSAPPGIWLGGFWGSIYILTSIIVTQHLGTAWTVVLLITTQTVLSLLIDHFGAFGLPRKPFDLKRAVAALLLVAAVYLKGMP</sequence>
<evidence type="ECO:0008006" key="4">
    <source>
        <dbReference type="Google" id="ProtNLM"/>
    </source>
</evidence>
<dbReference type="PANTHER" id="PTHR34821">
    <property type="entry name" value="INNER MEMBRANE PROTEIN YDCZ"/>
    <property type="match status" value="1"/>
</dbReference>
<dbReference type="RefSeq" id="WP_189003037.1">
    <property type="nucleotide sequence ID" value="NZ_BMOD01000008.1"/>
</dbReference>
<feature type="transmembrane region" description="Helical" evidence="1">
    <location>
        <begin position="91"/>
        <end position="112"/>
    </location>
</feature>
<organism evidence="2 3">
    <name type="scientific">Deinococcus roseus</name>
    <dbReference type="NCBI Taxonomy" id="392414"/>
    <lineage>
        <taxon>Bacteria</taxon>
        <taxon>Thermotogati</taxon>
        <taxon>Deinococcota</taxon>
        <taxon>Deinococci</taxon>
        <taxon>Deinococcales</taxon>
        <taxon>Deinococcaceae</taxon>
        <taxon>Deinococcus</taxon>
    </lineage>
</organism>
<reference evidence="3" key="1">
    <citation type="journal article" date="2019" name="Int. J. Syst. Evol. Microbiol.">
        <title>The Global Catalogue of Microorganisms (GCM) 10K type strain sequencing project: providing services to taxonomists for standard genome sequencing and annotation.</title>
        <authorList>
            <consortium name="The Broad Institute Genomics Platform"/>
            <consortium name="The Broad Institute Genome Sequencing Center for Infectious Disease"/>
            <person name="Wu L."/>
            <person name="Ma J."/>
        </authorList>
    </citation>
    <scope>NUCLEOTIDE SEQUENCE [LARGE SCALE GENOMIC DNA]</scope>
    <source>
        <strain evidence="3">JCM 14370</strain>
    </source>
</reference>
<dbReference type="Pfam" id="PF04657">
    <property type="entry name" value="DMT_YdcZ"/>
    <property type="match status" value="1"/>
</dbReference>
<protein>
    <recommendedName>
        <fullName evidence="4">EamA-like transporter family protein</fullName>
    </recommendedName>
</protein>
<dbReference type="Proteomes" id="UP000632222">
    <property type="component" value="Unassembled WGS sequence"/>
</dbReference>
<keyword evidence="1" id="KW-1133">Transmembrane helix</keyword>
<proteinExistence type="predicted"/>
<evidence type="ECO:0000256" key="1">
    <source>
        <dbReference type="SAM" id="Phobius"/>
    </source>
</evidence>
<keyword evidence="1" id="KW-0472">Membrane</keyword>
<accession>A0ABQ2D2P4</accession>
<keyword evidence="3" id="KW-1185">Reference proteome</keyword>
<name>A0ABQ2D2P4_9DEIO</name>